<comment type="function">
    <text evidence="6">Cytochromes P450 are a group of heme-thiolate monooxygenases. They oxidize a variety of structurally unrelated compounds, including steroids, fatty acids, and xenobiotics.</text>
</comment>
<evidence type="ECO:0000256" key="6">
    <source>
        <dbReference type="ARBA" id="ARBA00043906"/>
    </source>
</evidence>
<evidence type="ECO:0000313" key="9">
    <source>
        <dbReference type="EMBL" id="KAJ8297924.1"/>
    </source>
</evidence>
<keyword evidence="8" id="KW-0472">Membrane</keyword>
<proteinExistence type="inferred from homology"/>
<dbReference type="InterPro" id="IPR050705">
    <property type="entry name" value="Cytochrome_P450_3A"/>
</dbReference>
<keyword evidence="7" id="KW-0503">Monooxygenase</keyword>
<keyword evidence="5 7" id="KW-0408">Iron</keyword>
<evidence type="ECO:0008006" key="11">
    <source>
        <dbReference type="Google" id="ProtNLM"/>
    </source>
</evidence>
<dbReference type="Pfam" id="PF00067">
    <property type="entry name" value="p450"/>
    <property type="match status" value="1"/>
</dbReference>
<evidence type="ECO:0000256" key="5">
    <source>
        <dbReference type="ARBA" id="ARBA00023004"/>
    </source>
</evidence>
<comment type="similarity">
    <text evidence="1 7">Belongs to the cytochrome P450 family.</text>
</comment>
<gene>
    <name evidence="9" type="ORF">KUTeg_024455</name>
</gene>
<dbReference type="InterPro" id="IPR036396">
    <property type="entry name" value="Cyt_P450_sf"/>
</dbReference>
<accession>A0ABQ9DXX5</accession>
<evidence type="ECO:0000256" key="4">
    <source>
        <dbReference type="ARBA" id="ARBA00023002"/>
    </source>
</evidence>
<dbReference type="InterPro" id="IPR017972">
    <property type="entry name" value="Cyt_P450_CS"/>
</dbReference>
<evidence type="ECO:0000256" key="1">
    <source>
        <dbReference type="ARBA" id="ARBA00010617"/>
    </source>
</evidence>
<evidence type="ECO:0000313" key="10">
    <source>
        <dbReference type="Proteomes" id="UP001217089"/>
    </source>
</evidence>
<keyword evidence="2 7" id="KW-0349">Heme</keyword>
<evidence type="ECO:0000256" key="8">
    <source>
        <dbReference type="SAM" id="Phobius"/>
    </source>
</evidence>
<evidence type="ECO:0000256" key="2">
    <source>
        <dbReference type="ARBA" id="ARBA00022617"/>
    </source>
</evidence>
<keyword evidence="10" id="KW-1185">Reference proteome</keyword>
<evidence type="ECO:0000256" key="7">
    <source>
        <dbReference type="RuleBase" id="RU000461"/>
    </source>
</evidence>
<dbReference type="InterPro" id="IPR001128">
    <property type="entry name" value="Cyt_P450"/>
</dbReference>
<dbReference type="CDD" id="cd11055">
    <property type="entry name" value="CYP3A-like"/>
    <property type="match status" value="1"/>
</dbReference>
<protein>
    <recommendedName>
        <fullName evidence="11">Cytochrome P450</fullName>
    </recommendedName>
</protein>
<dbReference type="Proteomes" id="UP001217089">
    <property type="component" value="Unassembled WGS sequence"/>
</dbReference>
<keyword evidence="8" id="KW-1133">Transmembrane helix</keyword>
<feature type="transmembrane region" description="Helical" evidence="8">
    <location>
        <begin position="132"/>
        <end position="150"/>
    </location>
</feature>
<reference evidence="9 10" key="1">
    <citation type="submission" date="2022-12" db="EMBL/GenBank/DDBJ databases">
        <title>Chromosome-level genome of Tegillarca granosa.</title>
        <authorList>
            <person name="Kim J."/>
        </authorList>
    </citation>
    <scope>NUCLEOTIDE SEQUENCE [LARGE SCALE GENOMIC DNA]</scope>
    <source>
        <strain evidence="9">Teg-2019</strain>
        <tissue evidence="9">Adductor muscle</tissue>
    </source>
</reference>
<dbReference type="PANTHER" id="PTHR24302">
    <property type="entry name" value="CYTOCHROME P450 FAMILY 3"/>
    <property type="match status" value="1"/>
</dbReference>
<dbReference type="PROSITE" id="PS00086">
    <property type="entry name" value="CYTOCHROME_P450"/>
    <property type="match status" value="1"/>
</dbReference>
<dbReference type="PANTHER" id="PTHR24302:SF15">
    <property type="entry name" value="FATTY-ACID PEROXYGENASE"/>
    <property type="match status" value="1"/>
</dbReference>
<dbReference type="EMBL" id="JARBDR010000923">
    <property type="protein sequence ID" value="KAJ8297924.1"/>
    <property type="molecule type" value="Genomic_DNA"/>
</dbReference>
<keyword evidence="3 7" id="KW-0479">Metal-binding</keyword>
<dbReference type="Gene3D" id="1.10.630.10">
    <property type="entry name" value="Cytochrome P450"/>
    <property type="match status" value="1"/>
</dbReference>
<dbReference type="InterPro" id="IPR002401">
    <property type="entry name" value="Cyt_P450_E_grp-I"/>
</dbReference>
<keyword evidence="4 7" id="KW-0560">Oxidoreductase</keyword>
<dbReference type="PRINTS" id="PR00463">
    <property type="entry name" value="EP450I"/>
</dbReference>
<name>A0ABQ9DXX5_TEGGR</name>
<keyword evidence="8" id="KW-0812">Transmembrane</keyword>
<comment type="caution">
    <text evidence="9">The sequence shown here is derived from an EMBL/GenBank/DDBJ whole genome shotgun (WGS) entry which is preliminary data.</text>
</comment>
<sequence length="424" mass="48628">MIKDIFVKQFNHFVNRRGFDNNDEPLDTILTVIKDDQWRHVRNYITPTFSGKKLRQMTSLINGAADRLIKNLKPKVDNNGDIEIKDTCGGYTMDVISCTAFGMQVDSQKNPNDPFVVHAKQIFEPNSFAMKYAMFVIFFAPFMMPILKFLRLPRGFPKSLTTFFQKVVDEALVERRKEKDDPNKTMDFLQLMVQAEEEAALSDLDKTENPTKRRGLTQSEIMSQAFLFFLAGYETTSSTLSFTMYMLSVNPECLEKAIQEVDEVLGDEIPTYDTAKKLHYIQMCIDESLRIYSIAPRVDRVANDDVVLGGIHIPKDMVVAIPISAIHMDPKYWDEPEKFDPERFTPEAKAKRDPYVYMPFGHGPRNCIGMRLALLESKIAIARILQNFSLTKSPKTKEPVKPNKLGQLRVEGGLWVKMTPRNKE</sequence>
<evidence type="ECO:0000256" key="3">
    <source>
        <dbReference type="ARBA" id="ARBA00022723"/>
    </source>
</evidence>
<dbReference type="PRINTS" id="PR00385">
    <property type="entry name" value="P450"/>
</dbReference>
<organism evidence="9 10">
    <name type="scientific">Tegillarca granosa</name>
    <name type="common">Malaysian cockle</name>
    <name type="synonym">Anadara granosa</name>
    <dbReference type="NCBI Taxonomy" id="220873"/>
    <lineage>
        <taxon>Eukaryota</taxon>
        <taxon>Metazoa</taxon>
        <taxon>Spiralia</taxon>
        <taxon>Lophotrochozoa</taxon>
        <taxon>Mollusca</taxon>
        <taxon>Bivalvia</taxon>
        <taxon>Autobranchia</taxon>
        <taxon>Pteriomorphia</taxon>
        <taxon>Arcoida</taxon>
        <taxon>Arcoidea</taxon>
        <taxon>Arcidae</taxon>
        <taxon>Tegillarca</taxon>
    </lineage>
</organism>
<dbReference type="SUPFAM" id="SSF48264">
    <property type="entry name" value="Cytochrome P450"/>
    <property type="match status" value="1"/>
</dbReference>